<keyword evidence="2" id="KW-1185">Reference proteome</keyword>
<gene>
    <name evidence="1" type="ORF">DPMN_098330</name>
</gene>
<reference evidence="1" key="1">
    <citation type="journal article" date="2019" name="bioRxiv">
        <title>The Genome of the Zebra Mussel, Dreissena polymorpha: A Resource for Invasive Species Research.</title>
        <authorList>
            <person name="McCartney M.A."/>
            <person name="Auch B."/>
            <person name="Kono T."/>
            <person name="Mallez S."/>
            <person name="Zhang Y."/>
            <person name="Obille A."/>
            <person name="Becker A."/>
            <person name="Abrahante J.E."/>
            <person name="Garbe J."/>
            <person name="Badalamenti J.P."/>
            <person name="Herman A."/>
            <person name="Mangelson H."/>
            <person name="Liachko I."/>
            <person name="Sullivan S."/>
            <person name="Sone E.D."/>
            <person name="Koren S."/>
            <person name="Silverstein K.A.T."/>
            <person name="Beckman K.B."/>
            <person name="Gohl D.M."/>
        </authorList>
    </citation>
    <scope>NUCLEOTIDE SEQUENCE</scope>
    <source>
        <strain evidence="1">Duluth1</strain>
        <tissue evidence="1">Whole animal</tissue>
    </source>
</reference>
<reference evidence="1" key="2">
    <citation type="submission" date="2020-11" db="EMBL/GenBank/DDBJ databases">
        <authorList>
            <person name="McCartney M.A."/>
            <person name="Auch B."/>
            <person name="Kono T."/>
            <person name="Mallez S."/>
            <person name="Becker A."/>
            <person name="Gohl D.M."/>
            <person name="Silverstein K.A.T."/>
            <person name="Koren S."/>
            <person name="Bechman K.B."/>
            <person name="Herman A."/>
            <person name="Abrahante J.E."/>
            <person name="Garbe J."/>
        </authorList>
    </citation>
    <scope>NUCLEOTIDE SEQUENCE</scope>
    <source>
        <strain evidence="1">Duluth1</strain>
        <tissue evidence="1">Whole animal</tissue>
    </source>
</reference>
<dbReference type="Proteomes" id="UP000828390">
    <property type="component" value="Unassembled WGS sequence"/>
</dbReference>
<name>A0A9D4LF04_DREPO</name>
<dbReference type="AlphaFoldDB" id="A0A9D4LF04"/>
<evidence type="ECO:0000313" key="1">
    <source>
        <dbReference type="EMBL" id="KAH3855761.1"/>
    </source>
</evidence>
<accession>A0A9D4LF04</accession>
<evidence type="ECO:0000313" key="2">
    <source>
        <dbReference type="Proteomes" id="UP000828390"/>
    </source>
</evidence>
<proteinExistence type="predicted"/>
<comment type="caution">
    <text evidence="1">The sequence shown here is derived from an EMBL/GenBank/DDBJ whole genome shotgun (WGS) entry which is preliminary data.</text>
</comment>
<protein>
    <submittedName>
        <fullName evidence="1">Uncharacterized protein</fullName>
    </submittedName>
</protein>
<sequence length="72" mass="7773">MPNENDVPCLVGNVSDSDSARVSFSGILSYGSSSSSSEKRSLLLFEGDLKIVSADEPVEKKTRLYQKCCPTV</sequence>
<organism evidence="1 2">
    <name type="scientific">Dreissena polymorpha</name>
    <name type="common">Zebra mussel</name>
    <name type="synonym">Mytilus polymorpha</name>
    <dbReference type="NCBI Taxonomy" id="45954"/>
    <lineage>
        <taxon>Eukaryota</taxon>
        <taxon>Metazoa</taxon>
        <taxon>Spiralia</taxon>
        <taxon>Lophotrochozoa</taxon>
        <taxon>Mollusca</taxon>
        <taxon>Bivalvia</taxon>
        <taxon>Autobranchia</taxon>
        <taxon>Heteroconchia</taxon>
        <taxon>Euheterodonta</taxon>
        <taxon>Imparidentia</taxon>
        <taxon>Neoheterodontei</taxon>
        <taxon>Myida</taxon>
        <taxon>Dreissenoidea</taxon>
        <taxon>Dreissenidae</taxon>
        <taxon>Dreissena</taxon>
    </lineage>
</organism>
<dbReference type="EMBL" id="JAIWYP010000003">
    <property type="protein sequence ID" value="KAH3855761.1"/>
    <property type="molecule type" value="Genomic_DNA"/>
</dbReference>